<dbReference type="InterPro" id="IPR000182">
    <property type="entry name" value="GNAT_dom"/>
</dbReference>
<accession>A0ABX0FJ73</accession>
<dbReference type="Proteomes" id="UP000666369">
    <property type="component" value="Unassembled WGS sequence"/>
</dbReference>
<name>A0ABX0FJ73_9BURK</name>
<feature type="domain" description="N-acetyltransferase" evidence="1">
    <location>
        <begin position="14"/>
        <end position="169"/>
    </location>
</feature>
<evidence type="ECO:0000313" key="2">
    <source>
        <dbReference type="EMBL" id="NGZ84640.1"/>
    </source>
</evidence>
<dbReference type="RefSeq" id="WP_166102014.1">
    <property type="nucleotide sequence ID" value="NZ_JAADJT010000004.1"/>
</dbReference>
<reference evidence="3" key="2">
    <citation type="submission" date="2023-07" db="EMBL/GenBank/DDBJ databases">
        <title>Duganella aceri sp. nov., isolated from tree sap.</title>
        <authorList>
            <person name="Kim I.S."/>
        </authorList>
    </citation>
    <scope>NUCLEOTIDE SEQUENCE [LARGE SCALE GENOMIC DNA]</scope>
    <source>
        <strain evidence="3">SAP-35</strain>
    </source>
</reference>
<dbReference type="PANTHER" id="PTHR43441:SF11">
    <property type="entry name" value="RIBOSOMAL-PROTEIN-SERINE ACETYLTRANSFERASE"/>
    <property type="match status" value="1"/>
</dbReference>
<dbReference type="EMBL" id="JAADJT010000004">
    <property type="protein sequence ID" value="NGZ84640.1"/>
    <property type="molecule type" value="Genomic_DNA"/>
</dbReference>
<proteinExistence type="predicted"/>
<dbReference type="Gene3D" id="3.40.630.30">
    <property type="match status" value="1"/>
</dbReference>
<dbReference type="InterPro" id="IPR051908">
    <property type="entry name" value="Ribosomal_N-acetyltransferase"/>
</dbReference>
<sequence>MSTSLPDTLRTQRLILREPRHSDAAGLFNAYTQDPEVARYMTWRPQSQLAETEAFVAYCMKGWAEDRSRAYILARHENEDLPIGMLEARLQPHTIDIGYVLQRKDWKTGLMSEAITAFCDTALALPEYFRIQATCDTENQASARTLEKAGFVREGELKRHMMLPNLDDEPRSSLMYARCR</sequence>
<evidence type="ECO:0000313" key="3">
    <source>
        <dbReference type="Proteomes" id="UP000666369"/>
    </source>
</evidence>
<organism evidence="2 3">
    <name type="scientific">Duganella aceris</name>
    <dbReference type="NCBI Taxonomy" id="2703883"/>
    <lineage>
        <taxon>Bacteria</taxon>
        <taxon>Pseudomonadati</taxon>
        <taxon>Pseudomonadota</taxon>
        <taxon>Betaproteobacteria</taxon>
        <taxon>Burkholderiales</taxon>
        <taxon>Oxalobacteraceae</taxon>
        <taxon>Telluria group</taxon>
        <taxon>Duganella</taxon>
    </lineage>
</organism>
<protein>
    <submittedName>
        <fullName evidence="2">GNAT family N-acetyltransferase</fullName>
    </submittedName>
</protein>
<dbReference type="InterPro" id="IPR016181">
    <property type="entry name" value="Acyl_CoA_acyltransferase"/>
</dbReference>
<reference evidence="2 3" key="1">
    <citation type="submission" date="2020-01" db="EMBL/GenBank/DDBJ databases">
        <authorList>
            <person name="Lee S.D."/>
        </authorList>
    </citation>
    <scope>NUCLEOTIDE SEQUENCE [LARGE SCALE GENOMIC DNA]</scope>
    <source>
        <strain evidence="2 3">SAP-35</strain>
    </source>
</reference>
<dbReference type="Pfam" id="PF13302">
    <property type="entry name" value="Acetyltransf_3"/>
    <property type="match status" value="1"/>
</dbReference>
<keyword evidence="3" id="KW-1185">Reference proteome</keyword>
<dbReference type="PANTHER" id="PTHR43441">
    <property type="entry name" value="RIBOSOMAL-PROTEIN-SERINE ACETYLTRANSFERASE"/>
    <property type="match status" value="1"/>
</dbReference>
<gene>
    <name evidence="2" type="ORF">GW587_10250</name>
</gene>
<dbReference type="SUPFAM" id="SSF55729">
    <property type="entry name" value="Acyl-CoA N-acyltransferases (Nat)"/>
    <property type="match status" value="1"/>
</dbReference>
<dbReference type="PROSITE" id="PS51186">
    <property type="entry name" value="GNAT"/>
    <property type="match status" value="1"/>
</dbReference>
<comment type="caution">
    <text evidence="2">The sequence shown here is derived from an EMBL/GenBank/DDBJ whole genome shotgun (WGS) entry which is preliminary data.</text>
</comment>
<evidence type="ECO:0000259" key="1">
    <source>
        <dbReference type="PROSITE" id="PS51186"/>
    </source>
</evidence>